<dbReference type="PANTHER" id="PTHR40033:SF1">
    <property type="entry name" value="CITRATE-SODIUM SYMPORTER"/>
    <property type="match status" value="1"/>
</dbReference>
<reference evidence="1 2" key="1">
    <citation type="submission" date="2016-08" db="EMBL/GenBank/DDBJ databases">
        <authorList>
            <person name="Seilhamer J.J."/>
        </authorList>
    </citation>
    <scope>NUCLEOTIDE SEQUENCE [LARGE SCALE GENOMIC DNA]</scope>
    <source>
        <strain evidence="1 2">SDA_GO95</strain>
    </source>
</reference>
<name>A0A1C4AG38_BACMY</name>
<sequence length="71" mass="7556">MGHLGIQKNVEAVSFSDGNELKSESFASKIMKVKIDVIPLPLYVVLAAIIYGSSVYNKLPADMIGGFAVIG</sequence>
<accession>A0A1C4AG38</accession>
<dbReference type="GO" id="GO:0016020">
    <property type="term" value="C:membrane"/>
    <property type="evidence" value="ECO:0007669"/>
    <property type="project" value="InterPro"/>
</dbReference>
<dbReference type="AlphaFoldDB" id="A0A1C4AG38"/>
<evidence type="ECO:0000313" key="1">
    <source>
        <dbReference type="EMBL" id="SCB69096.1"/>
    </source>
</evidence>
<protein>
    <submittedName>
        <fullName evidence="1">Uncharacterized protein</fullName>
    </submittedName>
</protein>
<dbReference type="Proteomes" id="UP000195696">
    <property type="component" value="Unassembled WGS sequence"/>
</dbReference>
<dbReference type="InterPro" id="IPR004679">
    <property type="entry name" value="2-OHcarboxylate_transport"/>
</dbReference>
<proteinExistence type="predicted"/>
<gene>
    <name evidence="1" type="ORF">BWGO95_03248</name>
</gene>
<dbReference type="PANTHER" id="PTHR40033">
    <property type="entry name" value="NA(+)-MALATE SYMPORTER"/>
    <property type="match status" value="1"/>
</dbReference>
<evidence type="ECO:0000313" key="2">
    <source>
        <dbReference type="Proteomes" id="UP000195696"/>
    </source>
</evidence>
<organism evidence="1 2">
    <name type="scientific">Bacillus mycoides</name>
    <dbReference type="NCBI Taxonomy" id="1405"/>
    <lineage>
        <taxon>Bacteria</taxon>
        <taxon>Bacillati</taxon>
        <taxon>Bacillota</taxon>
        <taxon>Bacilli</taxon>
        <taxon>Bacillales</taxon>
        <taxon>Bacillaceae</taxon>
        <taxon>Bacillus</taxon>
        <taxon>Bacillus cereus group</taxon>
    </lineage>
</organism>
<dbReference type="GO" id="GO:0008514">
    <property type="term" value="F:organic anion transmembrane transporter activity"/>
    <property type="evidence" value="ECO:0007669"/>
    <property type="project" value="InterPro"/>
</dbReference>
<dbReference type="EMBL" id="FMAK01000037">
    <property type="protein sequence ID" value="SCB69096.1"/>
    <property type="molecule type" value="Genomic_DNA"/>
</dbReference>